<keyword evidence="2" id="KW-1185">Reference proteome</keyword>
<comment type="caution">
    <text evidence="1">The sequence shown here is derived from an EMBL/GenBank/DDBJ whole genome shotgun (WGS) entry which is preliminary data.</text>
</comment>
<accession>A0A1Y2FK22</accession>
<gene>
    <name evidence="1" type="ORF">BCR37DRAFT_378275</name>
</gene>
<proteinExistence type="predicted"/>
<dbReference type="AlphaFoldDB" id="A0A1Y2FK22"/>
<reference evidence="1 2" key="1">
    <citation type="submission" date="2016-07" db="EMBL/GenBank/DDBJ databases">
        <title>Pervasive Adenine N6-methylation of Active Genes in Fungi.</title>
        <authorList>
            <consortium name="DOE Joint Genome Institute"/>
            <person name="Mondo S.J."/>
            <person name="Dannebaum R.O."/>
            <person name="Kuo R.C."/>
            <person name="Labutti K."/>
            <person name="Haridas S."/>
            <person name="Kuo A."/>
            <person name="Salamov A."/>
            <person name="Ahrendt S.R."/>
            <person name="Lipzen A."/>
            <person name="Sullivan W."/>
            <person name="Andreopoulos W.B."/>
            <person name="Clum A."/>
            <person name="Lindquist E."/>
            <person name="Daum C."/>
            <person name="Ramamoorthy G.K."/>
            <person name="Gryganskyi A."/>
            <person name="Culley D."/>
            <person name="Magnuson J.K."/>
            <person name="James T.Y."/>
            <person name="O'Malley M.A."/>
            <person name="Stajich J.E."/>
            <person name="Spatafora J.W."/>
            <person name="Visel A."/>
            <person name="Grigoriev I.V."/>
        </authorList>
    </citation>
    <scope>NUCLEOTIDE SEQUENCE [LARGE SCALE GENOMIC DNA]</scope>
    <source>
        <strain evidence="1 2">12-1054</strain>
    </source>
</reference>
<dbReference type="EMBL" id="MCFI01000006">
    <property type="protein sequence ID" value="ORY84279.1"/>
    <property type="molecule type" value="Genomic_DNA"/>
</dbReference>
<evidence type="ECO:0000313" key="1">
    <source>
        <dbReference type="EMBL" id="ORY84279.1"/>
    </source>
</evidence>
<sequence>MTVNFDVRRCCDPSDVGKLAERDSQTVKIVQGLSGQSSLVCCSRIGPLGIHYCEVRQINAACCVLLHLQRKVKRREHTFCDRQAALRRCDGRRAGERKSCWSRLWPRAGSS</sequence>
<name>A0A1Y2FK22_PROLT</name>
<dbReference type="GeneID" id="63785608"/>
<evidence type="ECO:0000313" key="2">
    <source>
        <dbReference type="Proteomes" id="UP000193685"/>
    </source>
</evidence>
<dbReference type="Proteomes" id="UP000193685">
    <property type="component" value="Unassembled WGS sequence"/>
</dbReference>
<organism evidence="1 2">
    <name type="scientific">Protomyces lactucae-debilis</name>
    <dbReference type="NCBI Taxonomy" id="2754530"/>
    <lineage>
        <taxon>Eukaryota</taxon>
        <taxon>Fungi</taxon>
        <taxon>Dikarya</taxon>
        <taxon>Ascomycota</taxon>
        <taxon>Taphrinomycotina</taxon>
        <taxon>Taphrinomycetes</taxon>
        <taxon>Taphrinales</taxon>
        <taxon>Protomycetaceae</taxon>
        <taxon>Protomyces</taxon>
    </lineage>
</organism>
<protein>
    <submittedName>
        <fullName evidence="1">Uncharacterized protein</fullName>
    </submittedName>
</protein>
<dbReference type="RefSeq" id="XP_040726297.1">
    <property type="nucleotide sequence ID" value="XM_040869009.1"/>
</dbReference>